<evidence type="ECO:0000313" key="1">
    <source>
        <dbReference type="EMBL" id="KAH7907693.1"/>
    </source>
</evidence>
<keyword evidence="2" id="KW-1185">Reference proteome</keyword>
<dbReference type="EMBL" id="MU267880">
    <property type="protein sequence ID" value="KAH7907693.1"/>
    <property type="molecule type" value="Genomic_DNA"/>
</dbReference>
<sequence>MATPRLLPSPPRTQARVSTTFHPPALDGSKSLPEIYDWHLRHTLHHRLFVYLQEDGNVRTIYWPEAVRAVHVGARMIRKRMGWKPGMEDTPVIAILAPSDTIPYFVTMMSIMRANYIVFPISPRNSAAAVAHLISKVGVQHILVGREPATLDLSKNSLDILRTQYPLDVVPELSTMPLFEDLFPPGLANPTSDEDLPFEYKGPDATVIILHSSGSTAFPKPIYWTNHRCAELALIPWFGERDLTDQILALHTMPMYHAMGVVQLMVTASCGLVVSTFEPKCPAPVPTLQGLFNAAKATLSDVIFCVPSTIEAWSRNPEYVQWLSTRSGVLFGGGPLNQEVGDYLTSQGVKIFILYGSTEAGVISLILPVEVGYDWNYFRISGLVTPKMEPYGHNTYELVTVSNTFCRPSVLNTKVDGIDAYATSDILMPHATKAGYWKVFGRTDDQIMHSTGEKTNPGPLENILNQDTFILASVIFGRGRFNAGVLVDPLPDCAFDPTDEMRLADFRNKIWPTVERMNAYAPQHSRIFKEMIIVSHPSKPFTYTAKSTARRQAILADYEDEINILYDVVEASTQSNIPPPAHWGQTVATDFIRKVVTAIMQTAVTDHDDIFQHGCDSLQATWIRNSILRALRDSTQIDTHKIIINFVYEYPSVASLAVFLGKVVNGNDTEIDNKSRIIKANAMRSMARLHSQGFPPPSTITTGQPPGRAVLLTGSTGSLGCYLLSQLTANPDISRVYALNRRNEKGVTLIRRQTDALVDRGIDVDILESEKVVLLEGDLLADRFGLSDTAYLQMRKDVTHVIHNAWRVDFNVALKTFEADIKGLRNLIDFALAAPFPEPVRLVYTSSIGVFQDVPGNERLLEAPIEPSVAVGTGYSESKWVSEQILLEAAGQTSLRPLIVRVGQLCGGLGGAWNSSEWVPALVQSAEKIKCLPTDPKDVSWLPVHTAASALVELSLAPQVPSNHVVHLIHPRPVQWSTLADILSSAFSVPLVPFKDWLFKVEQLSSTNFEPDGAQGQAERLQDVRALRLLPFFKNIAEESRGDAMGFPTLDDTQAVAFSATLANPSLPQLGRSDVVGWLAYWRRNGLLSAV</sequence>
<organism evidence="1 2">
    <name type="scientific">Hygrophoropsis aurantiaca</name>
    <dbReference type="NCBI Taxonomy" id="72124"/>
    <lineage>
        <taxon>Eukaryota</taxon>
        <taxon>Fungi</taxon>
        <taxon>Dikarya</taxon>
        <taxon>Basidiomycota</taxon>
        <taxon>Agaricomycotina</taxon>
        <taxon>Agaricomycetes</taxon>
        <taxon>Agaricomycetidae</taxon>
        <taxon>Boletales</taxon>
        <taxon>Coniophorineae</taxon>
        <taxon>Hygrophoropsidaceae</taxon>
        <taxon>Hygrophoropsis</taxon>
    </lineage>
</organism>
<protein>
    <submittedName>
        <fullName evidence="1">Uncharacterized protein</fullName>
    </submittedName>
</protein>
<dbReference type="Proteomes" id="UP000790377">
    <property type="component" value="Unassembled WGS sequence"/>
</dbReference>
<name>A0ACB8A4W0_9AGAM</name>
<comment type="caution">
    <text evidence="1">The sequence shown here is derived from an EMBL/GenBank/DDBJ whole genome shotgun (WGS) entry which is preliminary data.</text>
</comment>
<reference evidence="1" key="1">
    <citation type="journal article" date="2021" name="New Phytol.">
        <title>Evolutionary innovations through gain and loss of genes in the ectomycorrhizal Boletales.</title>
        <authorList>
            <person name="Wu G."/>
            <person name="Miyauchi S."/>
            <person name="Morin E."/>
            <person name="Kuo A."/>
            <person name="Drula E."/>
            <person name="Varga T."/>
            <person name="Kohler A."/>
            <person name="Feng B."/>
            <person name="Cao Y."/>
            <person name="Lipzen A."/>
            <person name="Daum C."/>
            <person name="Hundley H."/>
            <person name="Pangilinan J."/>
            <person name="Johnson J."/>
            <person name="Barry K."/>
            <person name="LaButti K."/>
            <person name="Ng V."/>
            <person name="Ahrendt S."/>
            <person name="Min B."/>
            <person name="Choi I.G."/>
            <person name="Park H."/>
            <person name="Plett J.M."/>
            <person name="Magnuson J."/>
            <person name="Spatafora J.W."/>
            <person name="Nagy L.G."/>
            <person name="Henrissat B."/>
            <person name="Grigoriev I.V."/>
            <person name="Yang Z.L."/>
            <person name="Xu J."/>
            <person name="Martin F.M."/>
        </authorList>
    </citation>
    <scope>NUCLEOTIDE SEQUENCE</scope>
    <source>
        <strain evidence="1">ATCC 28755</strain>
    </source>
</reference>
<proteinExistence type="predicted"/>
<evidence type="ECO:0000313" key="2">
    <source>
        <dbReference type="Proteomes" id="UP000790377"/>
    </source>
</evidence>
<accession>A0ACB8A4W0</accession>
<gene>
    <name evidence="1" type="ORF">BJ138DRAFT_455649</name>
</gene>